<reference evidence="3" key="1">
    <citation type="submission" date="2016-02" db="EMBL/GenBank/DDBJ databases">
        <authorList>
            <person name="Shin S.-K."/>
            <person name="Yi H."/>
            <person name="Kim E."/>
        </authorList>
    </citation>
    <scope>NUCLEOTIDE SEQUENCE [LARGE SCALE GENOMIC DNA]</scope>
    <source>
        <strain evidence="3">LPB0003</strain>
    </source>
</reference>
<dbReference type="RefSeq" id="WP_065320005.1">
    <property type="nucleotide sequence ID" value="NZ_CAXBLX010000006.1"/>
</dbReference>
<evidence type="ECO:0000313" key="2">
    <source>
        <dbReference type="EMBL" id="OBY63028.1"/>
    </source>
</evidence>
<evidence type="ECO:0000256" key="1">
    <source>
        <dbReference type="SAM" id="SignalP"/>
    </source>
</evidence>
<dbReference type="Proteomes" id="UP000092584">
    <property type="component" value="Unassembled WGS sequence"/>
</dbReference>
<proteinExistence type="predicted"/>
<protein>
    <recommendedName>
        <fullName evidence="4">DUF4252 domain-containing protein</fullName>
    </recommendedName>
</protein>
<gene>
    <name evidence="2" type="ORF">LPB3_12935</name>
</gene>
<keyword evidence="3" id="KW-1185">Reference proteome</keyword>
<organism evidence="2 3">
    <name type="scientific">Polaribacter vadi</name>
    <dbReference type="NCBI Taxonomy" id="1774273"/>
    <lineage>
        <taxon>Bacteria</taxon>
        <taxon>Pseudomonadati</taxon>
        <taxon>Bacteroidota</taxon>
        <taxon>Flavobacteriia</taxon>
        <taxon>Flavobacteriales</taxon>
        <taxon>Flavobacteriaceae</taxon>
    </lineage>
</organism>
<dbReference type="Pfam" id="PF14060">
    <property type="entry name" value="DUF4252"/>
    <property type="match status" value="1"/>
</dbReference>
<feature type="signal peptide" evidence="1">
    <location>
        <begin position="1"/>
        <end position="18"/>
    </location>
</feature>
<keyword evidence="1" id="KW-0732">Signal</keyword>
<dbReference type="KEGG" id="pob:LPB03_12920"/>
<comment type="caution">
    <text evidence="2">The sequence shown here is derived from an EMBL/GenBank/DDBJ whole genome shotgun (WGS) entry which is preliminary data.</text>
</comment>
<dbReference type="InterPro" id="IPR025348">
    <property type="entry name" value="DUF4252"/>
</dbReference>
<evidence type="ECO:0008006" key="4">
    <source>
        <dbReference type="Google" id="ProtNLM"/>
    </source>
</evidence>
<feature type="chain" id="PRO_5008615636" description="DUF4252 domain-containing protein" evidence="1">
    <location>
        <begin position="19"/>
        <end position="158"/>
    </location>
</feature>
<evidence type="ECO:0000313" key="3">
    <source>
        <dbReference type="Proteomes" id="UP000092584"/>
    </source>
</evidence>
<dbReference type="EMBL" id="LSFM01000023">
    <property type="protein sequence ID" value="OBY63028.1"/>
    <property type="molecule type" value="Genomic_DNA"/>
</dbReference>
<name>A0A1B8TU08_9FLAO</name>
<accession>A0A1B8TU08</accession>
<dbReference type="AlphaFoldDB" id="A0A1B8TU08"/>
<sequence>MKLFTTIFCAFFMVSAFAQQTTFKNFYENHQEQSAFSMNLSASFAGSFLSDDDNDDFKKLLKKSGDFKLMVFNNEDASVSKDFKKYLRKNNLKTMARVKSDKSRASFYILEENDMIKEIVLQANSDEDQLVLFGLKTNITKDEFAKMMSNSKVNITSD</sequence>